<dbReference type="Pfam" id="PF13391">
    <property type="entry name" value="HNH_2"/>
    <property type="match status" value="1"/>
</dbReference>
<protein>
    <submittedName>
        <fullName evidence="2">HNH endonuclease</fullName>
    </submittedName>
</protein>
<evidence type="ECO:0000313" key="2">
    <source>
        <dbReference type="EMBL" id="MFB3168466.1"/>
    </source>
</evidence>
<evidence type="ECO:0000259" key="1">
    <source>
        <dbReference type="SMART" id="SM00507"/>
    </source>
</evidence>
<keyword evidence="3" id="KW-1185">Reference proteome</keyword>
<organism evidence="2 3">
    <name type="scientific">Neobacillus driksii</name>
    <dbReference type="NCBI Taxonomy" id="3035913"/>
    <lineage>
        <taxon>Bacteria</taxon>
        <taxon>Bacillati</taxon>
        <taxon>Bacillota</taxon>
        <taxon>Bacilli</taxon>
        <taxon>Bacillales</taxon>
        <taxon>Bacillaceae</taxon>
        <taxon>Neobacillus</taxon>
    </lineage>
</organism>
<dbReference type="GO" id="GO:0004519">
    <property type="term" value="F:endonuclease activity"/>
    <property type="evidence" value="ECO:0007669"/>
    <property type="project" value="UniProtKB-KW"/>
</dbReference>
<dbReference type="SMART" id="SM00507">
    <property type="entry name" value="HNHc"/>
    <property type="match status" value="1"/>
</dbReference>
<gene>
    <name evidence="2" type="ORF">P5G62_015215</name>
</gene>
<dbReference type="Proteomes" id="UP001241748">
    <property type="component" value="Unassembled WGS sequence"/>
</dbReference>
<dbReference type="CDD" id="cd00085">
    <property type="entry name" value="HNHc"/>
    <property type="match status" value="1"/>
</dbReference>
<sequence length="510" mass="59002">MELTTRDKKVYEDYIVGKYLFRGIKKKLNKDLNVFEPTEREKQHINTLLSKLNEFSTERLMKYLKSVNYDGKKYFEIPTDINFEPSLHYADYMVGDFIFQNVEHQKDLFTDKISLSDVSHSRIVKIYSLLAEAPADALYQIAPTKNISGKEYFLIREEFDIYIDALTVLKYFEPYEDYYFNKMKGLINIPVEIDNINSSTNIISSKINARLDNKTKNSIEKYKTEQEHKSSAKISLDLQEEIEKKESNNDPDDIELLPKRDVEDLIDLKLFQKQREITSTSISTSHNPRGKSIILKSITSNKLKTLGTNIPNRIDRKVISTERNQSLSQTLKSLYKHQCQVCGEKVQIGLNEYSSESHHIQPVGGNHQGPDIASNIIILCPNHHLMFDRGAITIELKTNKVIHVDATNSIHDSNLILKHEIEERHVDYHNKHIFKGVKPPEKFNKLCKKQNQNFNKVIILLDSDGDENEILLENESNKHLMTDIEKLLIFASVGDIIDYNGFSYLVKAIK</sequence>
<dbReference type="RefSeq" id="WP_306072975.1">
    <property type="nucleotide sequence ID" value="NZ_JAROBZ020000001.1"/>
</dbReference>
<keyword evidence="2" id="KW-0255">Endonuclease</keyword>
<keyword evidence="2" id="KW-0540">Nuclease</keyword>
<dbReference type="InterPro" id="IPR003615">
    <property type="entry name" value="HNH_nuc"/>
</dbReference>
<proteinExistence type="predicted"/>
<name>A0ABV4YUD7_9BACI</name>
<reference evidence="2 3" key="1">
    <citation type="submission" date="2024-05" db="EMBL/GenBank/DDBJ databases">
        <authorList>
            <person name="Venkateswaran K."/>
        </authorList>
    </citation>
    <scope>NUCLEOTIDE SEQUENCE [LARGE SCALE GENOMIC DNA]</scope>
    <source>
        <strain evidence="2 3">179-C4-2-HS</strain>
    </source>
</reference>
<feature type="domain" description="HNH nuclease" evidence="1">
    <location>
        <begin position="326"/>
        <end position="385"/>
    </location>
</feature>
<accession>A0ABV4YUD7</accession>
<keyword evidence="2" id="KW-0378">Hydrolase</keyword>
<dbReference type="EMBL" id="JAROBZ020000001">
    <property type="protein sequence ID" value="MFB3168466.1"/>
    <property type="molecule type" value="Genomic_DNA"/>
</dbReference>
<comment type="caution">
    <text evidence="2">The sequence shown here is derived from an EMBL/GenBank/DDBJ whole genome shotgun (WGS) entry which is preliminary data.</text>
</comment>
<evidence type="ECO:0000313" key="3">
    <source>
        <dbReference type="Proteomes" id="UP001241748"/>
    </source>
</evidence>
<dbReference type="Gene3D" id="1.10.30.50">
    <property type="match status" value="1"/>
</dbReference>